<dbReference type="Proteomes" id="UP000660801">
    <property type="component" value="Unassembled WGS sequence"/>
</dbReference>
<keyword evidence="1" id="KW-0472">Membrane</keyword>
<sequence length="161" mass="18787">MIKIFGQLRYHWQPDVSILVVYWSLSLIPIFVGLSLMYESSRIPTLVLFSFFLFMLLLGLGVHRYFTIYEDGMLGIITANPFTPKKIAIASIKKVEVTKTSITLFLDGKEKGRTFCMRKWPKKYFVNALALNEHFQGEVELMDHLTHLDYFEVYYGNTQKD</sequence>
<keyword evidence="1" id="KW-1133">Transmembrane helix</keyword>
<feature type="transmembrane region" description="Helical" evidence="1">
    <location>
        <begin position="45"/>
        <end position="66"/>
    </location>
</feature>
<comment type="caution">
    <text evidence="2">The sequence shown here is derived from an EMBL/GenBank/DDBJ whole genome shotgun (WGS) entry which is preliminary data.</text>
</comment>
<reference evidence="2" key="2">
    <citation type="submission" date="2020-09" db="EMBL/GenBank/DDBJ databases">
        <authorList>
            <person name="Sun Q."/>
            <person name="Zhou Y."/>
        </authorList>
    </citation>
    <scope>NUCLEOTIDE SEQUENCE</scope>
    <source>
        <strain evidence="2">CGMCC 1.15533</strain>
    </source>
</reference>
<evidence type="ECO:0000256" key="1">
    <source>
        <dbReference type="SAM" id="Phobius"/>
    </source>
</evidence>
<protein>
    <recommendedName>
        <fullName evidence="4">EbsA protein</fullName>
    </recommendedName>
</protein>
<evidence type="ECO:0008006" key="4">
    <source>
        <dbReference type="Google" id="ProtNLM"/>
    </source>
</evidence>
<dbReference type="InterPro" id="IPR020215">
    <property type="entry name" value="EbsA-like"/>
</dbReference>
<evidence type="ECO:0000313" key="3">
    <source>
        <dbReference type="Proteomes" id="UP000660801"/>
    </source>
</evidence>
<dbReference type="RefSeq" id="WP_068992372.1">
    <property type="nucleotide sequence ID" value="NZ_BMJN01000007.1"/>
</dbReference>
<dbReference type="OrthoDB" id="2233065at2"/>
<gene>
    <name evidence="2" type="ORF">GCM10011510_06420</name>
</gene>
<dbReference type="Pfam" id="PF17255">
    <property type="entry name" value="EbsA"/>
    <property type="match status" value="1"/>
</dbReference>
<keyword evidence="1" id="KW-0812">Transmembrane</keyword>
<accession>A0A917A517</accession>
<feature type="transmembrane region" description="Helical" evidence="1">
    <location>
        <begin position="20"/>
        <end position="38"/>
    </location>
</feature>
<organism evidence="2 3">
    <name type="scientific">Streptococcus himalayensis</name>
    <dbReference type="NCBI Taxonomy" id="1888195"/>
    <lineage>
        <taxon>Bacteria</taxon>
        <taxon>Bacillati</taxon>
        <taxon>Bacillota</taxon>
        <taxon>Bacilli</taxon>
        <taxon>Lactobacillales</taxon>
        <taxon>Streptococcaceae</taxon>
        <taxon>Streptococcus</taxon>
    </lineage>
</organism>
<reference evidence="2" key="1">
    <citation type="journal article" date="2014" name="Int. J. Syst. Evol. Microbiol.">
        <title>Complete genome sequence of Corynebacterium casei LMG S-19264T (=DSM 44701T), isolated from a smear-ripened cheese.</title>
        <authorList>
            <consortium name="US DOE Joint Genome Institute (JGI-PGF)"/>
            <person name="Walter F."/>
            <person name="Albersmeier A."/>
            <person name="Kalinowski J."/>
            <person name="Ruckert C."/>
        </authorList>
    </citation>
    <scope>NUCLEOTIDE SEQUENCE</scope>
    <source>
        <strain evidence="2">CGMCC 1.15533</strain>
    </source>
</reference>
<keyword evidence="3" id="KW-1185">Reference proteome</keyword>
<dbReference type="AlphaFoldDB" id="A0A917A517"/>
<proteinExistence type="predicted"/>
<evidence type="ECO:0000313" key="2">
    <source>
        <dbReference type="EMBL" id="GGE27970.1"/>
    </source>
</evidence>
<dbReference type="EMBL" id="BMJN01000007">
    <property type="protein sequence ID" value="GGE27970.1"/>
    <property type="molecule type" value="Genomic_DNA"/>
</dbReference>
<name>A0A917A517_9STRE</name>